<name>A0A7I7STZ1_9MYCO</name>
<dbReference type="EMBL" id="AP022595">
    <property type="protein sequence ID" value="BBY60477.1"/>
    <property type="molecule type" value="Genomic_DNA"/>
</dbReference>
<dbReference type="NCBIfam" id="NF042416">
    <property type="entry name" value="GFPPS_Mycobact"/>
    <property type="match status" value="1"/>
</dbReference>
<evidence type="ECO:0000256" key="5">
    <source>
        <dbReference type="ARBA" id="ARBA00022723"/>
    </source>
</evidence>
<keyword evidence="6" id="KW-0460">Magnesium</keyword>
<dbReference type="KEGG" id="msar:MSAR_36130"/>
<comment type="similarity">
    <text evidence="3 7">Belongs to the FPP/GGPP synthase family.</text>
</comment>
<evidence type="ECO:0000256" key="6">
    <source>
        <dbReference type="ARBA" id="ARBA00022842"/>
    </source>
</evidence>
<dbReference type="AlphaFoldDB" id="A0A7I7STZ1"/>
<dbReference type="PROSITE" id="PS00723">
    <property type="entry name" value="POLYPRENYL_SYNTHASE_1"/>
    <property type="match status" value="1"/>
</dbReference>
<dbReference type="GO" id="GO:0008299">
    <property type="term" value="P:isoprenoid biosynthetic process"/>
    <property type="evidence" value="ECO:0007669"/>
    <property type="project" value="InterPro"/>
</dbReference>
<dbReference type="Proteomes" id="UP000466445">
    <property type="component" value="Chromosome"/>
</dbReference>
<dbReference type="Gene3D" id="1.10.600.10">
    <property type="entry name" value="Farnesyl Diphosphate Synthase"/>
    <property type="match status" value="1"/>
</dbReference>
<evidence type="ECO:0000256" key="4">
    <source>
        <dbReference type="ARBA" id="ARBA00022679"/>
    </source>
</evidence>
<gene>
    <name evidence="8" type="ORF">MSAR_36130</name>
</gene>
<accession>A0A7I7STZ1</accession>
<evidence type="ECO:0000313" key="9">
    <source>
        <dbReference type="Proteomes" id="UP000466445"/>
    </source>
</evidence>
<evidence type="ECO:0000313" key="8">
    <source>
        <dbReference type="EMBL" id="BBY60477.1"/>
    </source>
</evidence>
<protein>
    <submittedName>
        <fullName evidence="8">Geranylgeranyl pyrophosphate synthase</fullName>
    </submittedName>
</protein>
<keyword evidence="9" id="KW-1185">Reference proteome</keyword>
<dbReference type="Pfam" id="PF00348">
    <property type="entry name" value="polyprenyl_synt"/>
    <property type="match status" value="1"/>
</dbReference>
<dbReference type="SUPFAM" id="SSF48576">
    <property type="entry name" value="Terpenoid synthases"/>
    <property type="match status" value="1"/>
</dbReference>
<comment type="cofactor">
    <cofactor evidence="1">
        <name>Mg(2+)</name>
        <dbReference type="ChEBI" id="CHEBI:18420"/>
    </cofactor>
</comment>
<dbReference type="GO" id="GO:0046872">
    <property type="term" value="F:metal ion binding"/>
    <property type="evidence" value="ECO:0007669"/>
    <property type="project" value="UniProtKB-KW"/>
</dbReference>
<keyword evidence="5" id="KW-0479">Metal-binding</keyword>
<dbReference type="InterPro" id="IPR000092">
    <property type="entry name" value="Polyprenyl_synt"/>
</dbReference>
<dbReference type="InterPro" id="IPR054885">
    <property type="entry name" value="FPP_synthase"/>
</dbReference>
<dbReference type="SFLD" id="SFLDS00005">
    <property type="entry name" value="Isoprenoid_Synthase_Type_I"/>
    <property type="match status" value="1"/>
</dbReference>
<dbReference type="CDD" id="cd00685">
    <property type="entry name" value="Trans_IPPS_HT"/>
    <property type="match status" value="1"/>
</dbReference>
<dbReference type="PROSITE" id="PS00444">
    <property type="entry name" value="POLYPRENYL_SYNTHASE_2"/>
    <property type="match status" value="1"/>
</dbReference>
<evidence type="ECO:0000256" key="2">
    <source>
        <dbReference type="ARBA" id="ARBA00005128"/>
    </source>
</evidence>
<dbReference type="InterPro" id="IPR008949">
    <property type="entry name" value="Isoprenoid_synthase_dom_sf"/>
</dbReference>
<dbReference type="SFLD" id="SFLDG01017">
    <property type="entry name" value="Polyprenyl_Transferase_Like"/>
    <property type="match status" value="1"/>
</dbReference>
<dbReference type="GO" id="GO:0004659">
    <property type="term" value="F:prenyltransferase activity"/>
    <property type="evidence" value="ECO:0007669"/>
    <property type="project" value="InterPro"/>
</dbReference>
<evidence type="ECO:0000256" key="1">
    <source>
        <dbReference type="ARBA" id="ARBA00001946"/>
    </source>
</evidence>
<sequence>MHRGSQEPISPTASRWVEQITTNALLWEHPPSFTERGAALSVQAAAPSAVQLAGAVTDQLRGYLAGRRADAAYIGTDYDGLIAALEDFVLRGGKRVRPAFAYWGYRAVTAEPDASVDDGILLLFSALELLHACALVHDDVIDDSATRRGWPTAHVHFTDLHRSRGWRGSPEQFGRSAAILLGDLSLVWADDIVAAVDLSADGRRRVQRVWSDIRTEVLGGQYLDIVAESSGAESIESAMNVNTFKTASYTISRPLQLGAAAAADRPDVQSIFHELGTDLGVAFQLRDDVLGVFGDPAVTGKPSGDDLRSGKRTVLLAEAVERATATDAGAAERLRAGIGTELTDADVRQLCDVIESVGALAAVEARIELLTNRALGLLGSAPINAPAKAGLTELARLAANRSA</sequence>
<organism evidence="8 9">
    <name type="scientific">Mycolicibacterium sarraceniae</name>
    <dbReference type="NCBI Taxonomy" id="1534348"/>
    <lineage>
        <taxon>Bacteria</taxon>
        <taxon>Bacillati</taxon>
        <taxon>Actinomycetota</taxon>
        <taxon>Actinomycetes</taxon>
        <taxon>Mycobacteriales</taxon>
        <taxon>Mycobacteriaceae</taxon>
        <taxon>Mycolicibacterium</taxon>
    </lineage>
</organism>
<keyword evidence="4 7" id="KW-0808">Transferase</keyword>
<reference evidence="8 9" key="1">
    <citation type="journal article" date="2019" name="Emerg. Microbes Infect.">
        <title>Comprehensive subspecies identification of 175 nontuberculous mycobacteria species based on 7547 genomic profiles.</title>
        <authorList>
            <person name="Matsumoto Y."/>
            <person name="Kinjo T."/>
            <person name="Motooka D."/>
            <person name="Nabeya D."/>
            <person name="Jung N."/>
            <person name="Uechi K."/>
            <person name="Horii T."/>
            <person name="Iida T."/>
            <person name="Fujita J."/>
            <person name="Nakamura S."/>
        </authorList>
    </citation>
    <scope>NUCLEOTIDE SEQUENCE [LARGE SCALE GENOMIC DNA]</scope>
    <source>
        <strain evidence="8 9">JCM 30395</strain>
    </source>
</reference>
<proteinExistence type="inferred from homology"/>
<evidence type="ECO:0000256" key="3">
    <source>
        <dbReference type="ARBA" id="ARBA00006706"/>
    </source>
</evidence>
<evidence type="ECO:0000256" key="7">
    <source>
        <dbReference type="RuleBase" id="RU004466"/>
    </source>
</evidence>
<dbReference type="PANTHER" id="PTHR12001">
    <property type="entry name" value="GERANYLGERANYL PYROPHOSPHATE SYNTHASE"/>
    <property type="match status" value="1"/>
</dbReference>
<comment type="pathway">
    <text evidence="2">Isoprenoid biosynthesis.</text>
</comment>
<dbReference type="InterPro" id="IPR033749">
    <property type="entry name" value="Polyprenyl_synt_CS"/>
</dbReference>
<dbReference type="PANTHER" id="PTHR12001:SF85">
    <property type="entry name" value="SHORT CHAIN ISOPRENYL DIPHOSPHATE SYNTHASE"/>
    <property type="match status" value="1"/>
</dbReference>